<keyword evidence="1" id="KW-1133">Transmembrane helix</keyword>
<keyword evidence="1" id="KW-0812">Transmembrane</keyword>
<accession>A0A3B0WRH2</accession>
<dbReference type="AlphaFoldDB" id="A0A3B0WRH2"/>
<protein>
    <submittedName>
        <fullName evidence="2">Uncharacterized protein</fullName>
    </submittedName>
</protein>
<name>A0A3B0WRH2_9ZZZZ</name>
<evidence type="ECO:0000256" key="1">
    <source>
        <dbReference type="SAM" id="Phobius"/>
    </source>
</evidence>
<proteinExistence type="predicted"/>
<dbReference type="EMBL" id="UOFG01000043">
    <property type="protein sequence ID" value="VAW58628.1"/>
    <property type="molecule type" value="Genomic_DNA"/>
</dbReference>
<reference evidence="2" key="1">
    <citation type="submission" date="2018-06" db="EMBL/GenBank/DDBJ databases">
        <authorList>
            <person name="Zhirakovskaya E."/>
        </authorList>
    </citation>
    <scope>NUCLEOTIDE SEQUENCE</scope>
</reference>
<evidence type="ECO:0000313" key="2">
    <source>
        <dbReference type="EMBL" id="VAW58628.1"/>
    </source>
</evidence>
<organism evidence="2">
    <name type="scientific">hydrothermal vent metagenome</name>
    <dbReference type="NCBI Taxonomy" id="652676"/>
    <lineage>
        <taxon>unclassified sequences</taxon>
        <taxon>metagenomes</taxon>
        <taxon>ecological metagenomes</taxon>
    </lineage>
</organism>
<keyword evidence="1" id="KW-0472">Membrane</keyword>
<gene>
    <name evidence="2" type="ORF">MNBD_GAMMA11-896</name>
</gene>
<sequence length="89" mass="10484">MEIIVKILGNTSLWEVTVLLIIIYFLFQPEMLKNITRLKTADFEVELNTLNLKRSVEHLEVCLQALSWRSQKRREWPSPSAQSFAFFLT</sequence>
<feature type="transmembrane region" description="Helical" evidence="1">
    <location>
        <begin position="7"/>
        <end position="27"/>
    </location>
</feature>